<dbReference type="EMBL" id="CAJNJA010094775">
    <property type="protein sequence ID" value="CAE7941733.1"/>
    <property type="molecule type" value="Genomic_DNA"/>
</dbReference>
<reference evidence="2" key="1">
    <citation type="submission" date="2021-02" db="EMBL/GenBank/DDBJ databases">
        <authorList>
            <person name="Dougan E. K."/>
            <person name="Rhodes N."/>
            <person name="Thang M."/>
            <person name="Chan C."/>
        </authorList>
    </citation>
    <scope>NUCLEOTIDE SEQUENCE</scope>
</reference>
<dbReference type="OrthoDB" id="432799at2759"/>
<keyword evidence="1" id="KW-0175">Coiled coil</keyword>
<name>A0A813CBC1_9DINO</name>
<protein>
    <submittedName>
        <fullName evidence="2">Uncharacterized protein</fullName>
    </submittedName>
</protein>
<organism evidence="2 3">
    <name type="scientific">Symbiodinium necroappetens</name>
    <dbReference type="NCBI Taxonomy" id="1628268"/>
    <lineage>
        <taxon>Eukaryota</taxon>
        <taxon>Sar</taxon>
        <taxon>Alveolata</taxon>
        <taxon>Dinophyceae</taxon>
        <taxon>Suessiales</taxon>
        <taxon>Symbiodiniaceae</taxon>
        <taxon>Symbiodinium</taxon>
    </lineage>
</organism>
<gene>
    <name evidence="2" type="ORF">SNEC2469_LOCUS34384</name>
</gene>
<sequence length="434" mass="48846">MNPEKARDCKPYRATFARMFCDLHCVRDAVIRGDRTILRNLQKATDVTNGNTEKLAGWIVKTAQLDAGWLGEKIDHQSLVQGIENKKEFTAIREMIEGGDKKELFLAINQRTKQMQSELAGYAEGASFSQAATLAANDALEKFAADSKSSIRDGNSTEHALKAFNSLVTLRSKLRSVADKHSKADTVAMSVVEGARQMQESLKLQRETLGIYRKRSNATRQMFRSRSGAEQRERHAMLLDLDRVWWKIRGALDDYIDEAEDEIRGYDSGVHALTQYEKCSVDFQSLLAVYKQTMAASDRSHRALKTTWRHVSNLLGELASHIVDGEAFDTFLQQEGCEGSVADGGLTEQTLQQVRDASAGMRMLYDRFEVADLASPDLKTVEDAVERIKASFSEATERVCKIRGEIPNWFLPHIDLEKDQKQMDSEIALLEEAR</sequence>
<proteinExistence type="predicted"/>
<accession>A0A813CBC1</accession>
<evidence type="ECO:0000256" key="1">
    <source>
        <dbReference type="SAM" id="Coils"/>
    </source>
</evidence>
<feature type="coiled-coil region" evidence="1">
    <location>
        <begin position="378"/>
        <end position="433"/>
    </location>
</feature>
<keyword evidence="3" id="KW-1185">Reference proteome</keyword>
<evidence type="ECO:0000313" key="3">
    <source>
        <dbReference type="Proteomes" id="UP000601435"/>
    </source>
</evidence>
<dbReference type="Proteomes" id="UP000601435">
    <property type="component" value="Unassembled WGS sequence"/>
</dbReference>
<evidence type="ECO:0000313" key="2">
    <source>
        <dbReference type="EMBL" id="CAE7941733.1"/>
    </source>
</evidence>
<comment type="caution">
    <text evidence="2">The sequence shown here is derived from an EMBL/GenBank/DDBJ whole genome shotgun (WGS) entry which is preliminary data.</text>
</comment>
<dbReference type="AlphaFoldDB" id="A0A813CBC1"/>